<name>A0ABN9S6L4_9DINO</name>
<evidence type="ECO:0000313" key="8">
    <source>
        <dbReference type="EMBL" id="CAK0827494.1"/>
    </source>
</evidence>
<evidence type="ECO:0000256" key="4">
    <source>
        <dbReference type="ARBA" id="ARBA00022857"/>
    </source>
</evidence>
<dbReference type="PANTHER" id="PTHR46028">
    <property type="entry name" value="KYNURENINE 3-MONOOXYGENASE"/>
    <property type="match status" value="1"/>
</dbReference>
<accession>A0ABN9S6L4</accession>
<comment type="cofactor">
    <cofactor evidence="1">
        <name>FAD</name>
        <dbReference type="ChEBI" id="CHEBI:57692"/>
    </cofactor>
</comment>
<organism evidence="8 9">
    <name type="scientific">Prorocentrum cordatum</name>
    <dbReference type="NCBI Taxonomy" id="2364126"/>
    <lineage>
        <taxon>Eukaryota</taxon>
        <taxon>Sar</taxon>
        <taxon>Alveolata</taxon>
        <taxon>Dinophyceae</taxon>
        <taxon>Prorocentrales</taxon>
        <taxon>Prorocentraceae</taxon>
        <taxon>Prorocentrum</taxon>
    </lineage>
</organism>
<dbReference type="Gene3D" id="3.50.50.60">
    <property type="entry name" value="FAD/NAD(P)-binding domain"/>
    <property type="match status" value="1"/>
</dbReference>
<evidence type="ECO:0000256" key="6">
    <source>
        <dbReference type="ARBA" id="ARBA00023033"/>
    </source>
</evidence>
<evidence type="ECO:0000256" key="5">
    <source>
        <dbReference type="ARBA" id="ARBA00023002"/>
    </source>
</evidence>
<keyword evidence="3" id="KW-0274">FAD</keyword>
<comment type="caution">
    <text evidence="8">The sequence shown here is derived from an EMBL/GenBank/DDBJ whole genome shotgun (WGS) entry which is preliminary data.</text>
</comment>
<dbReference type="EMBL" id="CAUYUJ010009713">
    <property type="protein sequence ID" value="CAK0827495.1"/>
    <property type="molecule type" value="Genomic_DNA"/>
</dbReference>
<evidence type="ECO:0000259" key="7">
    <source>
        <dbReference type="Pfam" id="PF01494"/>
    </source>
</evidence>
<keyword evidence="6" id="KW-0503">Monooxygenase</keyword>
<evidence type="ECO:0000313" key="9">
    <source>
        <dbReference type="Proteomes" id="UP001189429"/>
    </source>
</evidence>
<evidence type="ECO:0000256" key="1">
    <source>
        <dbReference type="ARBA" id="ARBA00001974"/>
    </source>
</evidence>
<dbReference type="Proteomes" id="UP001189429">
    <property type="component" value="Unassembled WGS sequence"/>
</dbReference>
<keyword evidence="2" id="KW-0285">Flavoprotein</keyword>
<evidence type="ECO:0000256" key="2">
    <source>
        <dbReference type="ARBA" id="ARBA00022630"/>
    </source>
</evidence>
<dbReference type="InterPro" id="IPR036188">
    <property type="entry name" value="FAD/NAD-bd_sf"/>
</dbReference>
<dbReference type="SUPFAM" id="SSF51905">
    <property type="entry name" value="FAD/NAD(P)-binding domain"/>
    <property type="match status" value="1"/>
</dbReference>
<reference evidence="8" key="1">
    <citation type="submission" date="2023-10" db="EMBL/GenBank/DDBJ databases">
        <authorList>
            <person name="Chen Y."/>
            <person name="Shah S."/>
            <person name="Dougan E. K."/>
            <person name="Thang M."/>
            <person name="Chan C."/>
        </authorList>
    </citation>
    <scope>NUCLEOTIDE SEQUENCE [LARGE SCALE GENOMIC DNA]</scope>
</reference>
<evidence type="ECO:0000256" key="3">
    <source>
        <dbReference type="ARBA" id="ARBA00022827"/>
    </source>
</evidence>
<dbReference type="EMBL" id="CAUYUJ010009713">
    <property type="protein sequence ID" value="CAK0827494.1"/>
    <property type="molecule type" value="Genomic_DNA"/>
</dbReference>
<feature type="domain" description="FAD-binding" evidence="7">
    <location>
        <begin position="2"/>
        <end position="59"/>
    </location>
</feature>
<keyword evidence="4" id="KW-0521">NADP</keyword>
<keyword evidence="5" id="KW-0560">Oxidoreductase</keyword>
<protein>
    <recommendedName>
        <fullName evidence="7">FAD-binding domain-containing protein</fullName>
    </recommendedName>
</protein>
<feature type="non-terminal residue" evidence="8">
    <location>
        <position position="1"/>
    </location>
</feature>
<keyword evidence="9" id="KW-1185">Reference proteome</keyword>
<gene>
    <name evidence="8" type="ORF">PCOR1329_LOCUS27016</name>
</gene>
<proteinExistence type="predicted"/>
<dbReference type="Pfam" id="PF01494">
    <property type="entry name" value="FAD_binding_3"/>
    <property type="match status" value="1"/>
</dbReference>
<dbReference type="InterPro" id="IPR002938">
    <property type="entry name" value="FAD-bd"/>
</dbReference>
<dbReference type="PANTHER" id="PTHR46028:SF2">
    <property type="entry name" value="KYNURENINE 3-MONOOXYGENASE"/>
    <property type="match status" value="1"/>
</dbReference>
<sequence length="146" mass="16009">VLVGDALHAFPPDLGQGVNSALQDVMVLKEALDAEGDEHPSRAAARFQEARVPEAAALVEMMRVAAPYQYSQSAWGYRLWTWSFLARLLLNKVSKAFPLPAFMQVQDPELSYSEAWRRGRTGARRARLAAAALLMACGATIVRLAP</sequence>